<sequence length="58" mass="6743">MQGNIDATKIKLQKAINNHDSDNQKIEECLELLDDLKEYDKKQTSSGWKTNHKRQVIS</sequence>
<accession>A0A9N8ZHT9</accession>
<gene>
    <name evidence="1" type="ORF">AGERDE_LOCUS4016</name>
</gene>
<evidence type="ECO:0000313" key="2">
    <source>
        <dbReference type="Proteomes" id="UP000789831"/>
    </source>
</evidence>
<dbReference type="EMBL" id="CAJVPL010000432">
    <property type="protein sequence ID" value="CAG8496313.1"/>
    <property type="molecule type" value="Genomic_DNA"/>
</dbReference>
<name>A0A9N8ZHT9_9GLOM</name>
<comment type="caution">
    <text evidence="1">The sequence shown here is derived from an EMBL/GenBank/DDBJ whole genome shotgun (WGS) entry which is preliminary data.</text>
</comment>
<dbReference type="Proteomes" id="UP000789831">
    <property type="component" value="Unassembled WGS sequence"/>
</dbReference>
<organism evidence="1 2">
    <name type="scientific">Ambispora gerdemannii</name>
    <dbReference type="NCBI Taxonomy" id="144530"/>
    <lineage>
        <taxon>Eukaryota</taxon>
        <taxon>Fungi</taxon>
        <taxon>Fungi incertae sedis</taxon>
        <taxon>Mucoromycota</taxon>
        <taxon>Glomeromycotina</taxon>
        <taxon>Glomeromycetes</taxon>
        <taxon>Archaeosporales</taxon>
        <taxon>Ambisporaceae</taxon>
        <taxon>Ambispora</taxon>
    </lineage>
</organism>
<evidence type="ECO:0000313" key="1">
    <source>
        <dbReference type="EMBL" id="CAG8496313.1"/>
    </source>
</evidence>
<dbReference type="AlphaFoldDB" id="A0A9N8ZHT9"/>
<reference evidence="1" key="1">
    <citation type="submission" date="2021-06" db="EMBL/GenBank/DDBJ databases">
        <authorList>
            <person name="Kallberg Y."/>
            <person name="Tangrot J."/>
            <person name="Rosling A."/>
        </authorList>
    </citation>
    <scope>NUCLEOTIDE SEQUENCE</scope>
    <source>
        <strain evidence="1">MT106</strain>
    </source>
</reference>
<proteinExistence type="predicted"/>
<protein>
    <submittedName>
        <fullName evidence="1">5608_t:CDS:1</fullName>
    </submittedName>
</protein>
<keyword evidence="2" id="KW-1185">Reference proteome</keyword>